<protein>
    <recommendedName>
        <fullName evidence="1">UspA domain-containing protein</fullName>
    </recommendedName>
</protein>
<accession>Q0G0N6</accession>
<comment type="caution">
    <text evidence="2">The sequence shown here is derived from an EMBL/GenBank/DDBJ whole genome shotgun (WGS) entry which is preliminary data.</text>
</comment>
<dbReference type="Proteomes" id="UP000004310">
    <property type="component" value="Unassembled WGS sequence"/>
</dbReference>
<dbReference type="CDD" id="cd00293">
    <property type="entry name" value="USP-like"/>
    <property type="match status" value="1"/>
</dbReference>
<gene>
    <name evidence="2" type="ORF">FP2506_18734</name>
</gene>
<evidence type="ECO:0000313" key="3">
    <source>
        <dbReference type="Proteomes" id="UP000004310"/>
    </source>
</evidence>
<evidence type="ECO:0000313" key="2">
    <source>
        <dbReference type="EMBL" id="EAU40953.1"/>
    </source>
</evidence>
<dbReference type="InterPro" id="IPR014729">
    <property type="entry name" value="Rossmann-like_a/b/a_fold"/>
</dbReference>
<dbReference type="AlphaFoldDB" id="Q0G0N6"/>
<dbReference type="eggNOG" id="COG0589">
    <property type="taxonomic scope" value="Bacteria"/>
</dbReference>
<dbReference type="STRING" id="217511.GCA_001463845_02024"/>
<proteinExistence type="predicted"/>
<keyword evidence="3" id="KW-1185">Reference proteome</keyword>
<feature type="domain" description="UspA" evidence="1">
    <location>
        <begin position="14"/>
        <end position="122"/>
    </location>
</feature>
<name>Q0G0N6_9HYPH</name>
<organism evidence="2 3">
    <name type="scientific">Fulvimarina pelagi HTCC2506</name>
    <dbReference type="NCBI Taxonomy" id="314231"/>
    <lineage>
        <taxon>Bacteria</taxon>
        <taxon>Pseudomonadati</taxon>
        <taxon>Pseudomonadota</taxon>
        <taxon>Alphaproteobacteria</taxon>
        <taxon>Hyphomicrobiales</taxon>
        <taxon>Aurantimonadaceae</taxon>
        <taxon>Fulvimarina</taxon>
    </lineage>
</organism>
<dbReference type="EMBL" id="AATP01000005">
    <property type="protein sequence ID" value="EAU40953.1"/>
    <property type="molecule type" value="Genomic_DNA"/>
</dbReference>
<reference evidence="2 3" key="1">
    <citation type="journal article" date="2010" name="J. Bacteriol.">
        <title>Genome sequence of Fulvimarina pelagi HTCC2506T, a Mn(II)-oxidizing alphaproteobacterium possessing an aerobic anoxygenic photosynthetic gene cluster and Xanthorhodopsin.</title>
        <authorList>
            <person name="Kang I."/>
            <person name="Oh H.M."/>
            <person name="Lim S.I."/>
            <person name="Ferriera S."/>
            <person name="Giovannoni S.J."/>
            <person name="Cho J.C."/>
        </authorList>
    </citation>
    <scope>NUCLEOTIDE SEQUENCE [LARGE SCALE GENOMIC DNA]</scope>
    <source>
        <strain evidence="2 3">HTCC2506</strain>
    </source>
</reference>
<dbReference type="InterPro" id="IPR006016">
    <property type="entry name" value="UspA"/>
</dbReference>
<evidence type="ECO:0000259" key="1">
    <source>
        <dbReference type="Pfam" id="PF00582"/>
    </source>
</evidence>
<dbReference type="Pfam" id="PF00582">
    <property type="entry name" value="Usp"/>
    <property type="match status" value="1"/>
</dbReference>
<dbReference type="HOGENOM" id="CLU_117163_0_0_5"/>
<dbReference type="RefSeq" id="WP_007068861.1">
    <property type="nucleotide sequence ID" value="NZ_DS022272.1"/>
</dbReference>
<dbReference type="Gene3D" id="3.40.50.620">
    <property type="entry name" value="HUPs"/>
    <property type="match status" value="1"/>
</dbReference>
<sequence length="164" mass="17475">MVSRRIGPRQGGKRKFLAIIDDTPECLRAAEYAAWRAKTSGGGAVFLYVVQSGEFEGQWLGVEEIMRAEAMEEASTRLDRIAEGMREKVGVEPETLVREGEVVAEIGKVIEEDSEIAILVLAAAEGKEGPGPLVMAAVGKGAGYSIPVTIIPASLGDDEIDSLT</sequence>
<dbReference type="SUPFAM" id="SSF52402">
    <property type="entry name" value="Adenine nucleotide alpha hydrolases-like"/>
    <property type="match status" value="1"/>
</dbReference>